<accession>A0ABQ6FX79</accession>
<feature type="domain" description="CheW-like" evidence="1">
    <location>
        <begin position="57"/>
        <end position="132"/>
    </location>
</feature>
<evidence type="ECO:0000313" key="3">
    <source>
        <dbReference type="Proteomes" id="UP001344906"/>
    </source>
</evidence>
<keyword evidence="3" id="KW-1185">Reference proteome</keyword>
<sequence>MSQRPALSATILRGSHAQHLEQMSDQDFWKYAQQLAQTPQRPTSQTEEYVKCAFEAGHALIPLAVLREILPTTRYPAQLPASPHWMLGIAAWRGEPIAVIDLAAYLAQQPTDLPGRSVLLIAQLADITLGLATTISDVPASFVSEQDQASNSMVKEDWLLPEHSVQGAHAGMPILQLPAIMSDIVQQLRISHE</sequence>
<name>A0ABQ6FX79_9CHLR</name>
<dbReference type="InterPro" id="IPR036061">
    <property type="entry name" value="CheW-like_dom_sf"/>
</dbReference>
<dbReference type="RefSeq" id="WP_338254398.1">
    <property type="nucleotide sequence ID" value="NZ_BSRI01000002.1"/>
</dbReference>
<dbReference type="Gene3D" id="2.40.50.180">
    <property type="entry name" value="CheA-289, Domain 4"/>
    <property type="match status" value="1"/>
</dbReference>
<dbReference type="EMBL" id="BSRI01000002">
    <property type="protein sequence ID" value="GLV58246.1"/>
    <property type="molecule type" value="Genomic_DNA"/>
</dbReference>
<dbReference type="Pfam" id="PF01584">
    <property type="entry name" value="CheW"/>
    <property type="match status" value="1"/>
</dbReference>
<evidence type="ECO:0000259" key="1">
    <source>
        <dbReference type="Pfam" id="PF01584"/>
    </source>
</evidence>
<protein>
    <recommendedName>
        <fullName evidence="1">CheW-like domain-containing protein</fullName>
    </recommendedName>
</protein>
<reference evidence="2 3" key="1">
    <citation type="submission" date="2023-02" db="EMBL/GenBank/DDBJ databases">
        <title>Dictyobacter halimunensis sp. nov., a new member of the class Ktedonobacteria from forest soil in a geothermal area.</title>
        <authorList>
            <person name="Rachmania M.K."/>
            <person name="Ningsih F."/>
            <person name="Sakai Y."/>
            <person name="Yabe S."/>
            <person name="Yokota A."/>
            <person name="Sjamsuridzal W."/>
        </authorList>
    </citation>
    <scope>NUCLEOTIDE SEQUENCE [LARGE SCALE GENOMIC DNA]</scope>
    <source>
        <strain evidence="2 3">S3.2.2.5</strain>
    </source>
</reference>
<gene>
    <name evidence="2" type="ORF">KDH_50790</name>
</gene>
<organism evidence="2 3">
    <name type="scientific">Dictyobacter halimunensis</name>
    <dbReference type="NCBI Taxonomy" id="3026934"/>
    <lineage>
        <taxon>Bacteria</taxon>
        <taxon>Bacillati</taxon>
        <taxon>Chloroflexota</taxon>
        <taxon>Ktedonobacteria</taxon>
        <taxon>Ktedonobacterales</taxon>
        <taxon>Dictyobacteraceae</taxon>
        <taxon>Dictyobacter</taxon>
    </lineage>
</organism>
<dbReference type="Proteomes" id="UP001344906">
    <property type="component" value="Unassembled WGS sequence"/>
</dbReference>
<evidence type="ECO:0000313" key="2">
    <source>
        <dbReference type="EMBL" id="GLV58246.1"/>
    </source>
</evidence>
<proteinExistence type="predicted"/>
<dbReference type="SUPFAM" id="SSF50341">
    <property type="entry name" value="CheW-like"/>
    <property type="match status" value="1"/>
</dbReference>
<comment type="caution">
    <text evidence="2">The sequence shown here is derived from an EMBL/GenBank/DDBJ whole genome shotgun (WGS) entry which is preliminary data.</text>
</comment>
<dbReference type="InterPro" id="IPR002545">
    <property type="entry name" value="CheW-lke_dom"/>
</dbReference>